<dbReference type="InterPro" id="IPR002645">
    <property type="entry name" value="STAS_dom"/>
</dbReference>
<dbReference type="CDD" id="cd07043">
    <property type="entry name" value="STAS_anti-anti-sigma_factors"/>
    <property type="match status" value="1"/>
</dbReference>
<dbReference type="SUPFAM" id="SSF52091">
    <property type="entry name" value="SpoIIaa-like"/>
    <property type="match status" value="1"/>
</dbReference>
<dbReference type="InterPro" id="IPR003658">
    <property type="entry name" value="Anti-sigma_ant"/>
</dbReference>
<dbReference type="NCBIfam" id="TIGR00377">
    <property type="entry name" value="ant_ant_sig"/>
    <property type="match status" value="1"/>
</dbReference>
<organism evidence="4 5">
    <name type="scientific">Paractinoplanes aksuensis</name>
    <dbReference type="NCBI Taxonomy" id="2939490"/>
    <lineage>
        <taxon>Bacteria</taxon>
        <taxon>Bacillati</taxon>
        <taxon>Actinomycetota</taxon>
        <taxon>Actinomycetes</taxon>
        <taxon>Micromonosporales</taxon>
        <taxon>Micromonosporaceae</taxon>
        <taxon>Paractinoplanes</taxon>
    </lineage>
</organism>
<evidence type="ECO:0000313" key="5">
    <source>
        <dbReference type="Proteomes" id="UP001523369"/>
    </source>
</evidence>
<gene>
    <name evidence="4" type="ORF">M1L60_12585</name>
</gene>
<evidence type="ECO:0000256" key="1">
    <source>
        <dbReference type="ARBA" id="ARBA00009013"/>
    </source>
</evidence>
<feature type="domain" description="STAS" evidence="3">
    <location>
        <begin position="9"/>
        <end position="118"/>
    </location>
</feature>
<keyword evidence="5" id="KW-1185">Reference proteome</keyword>
<sequence length="121" mass="12509">MNEPGVGVHVSVVDNSDESVVVTVRGNLDIDSGTTLTTTLDQVLGRPEPRIVVDLSGIEFCDSTGLSALVVGHNRAAAGGGWLRLAAPGEFLGRLLDTVGLTPRLAVYATVGDALVGRDEV</sequence>
<dbReference type="PROSITE" id="PS50801">
    <property type="entry name" value="STAS"/>
    <property type="match status" value="1"/>
</dbReference>
<evidence type="ECO:0000259" key="3">
    <source>
        <dbReference type="PROSITE" id="PS50801"/>
    </source>
</evidence>
<accession>A0ABT1DKQ9</accession>
<protein>
    <recommendedName>
        <fullName evidence="2">Anti-sigma factor antagonist</fullName>
    </recommendedName>
</protein>
<dbReference type="Gene3D" id="3.30.750.24">
    <property type="entry name" value="STAS domain"/>
    <property type="match status" value="1"/>
</dbReference>
<dbReference type="InterPro" id="IPR036513">
    <property type="entry name" value="STAS_dom_sf"/>
</dbReference>
<dbReference type="PANTHER" id="PTHR33495:SF2">
    <property type="entry name" value="ANTI-SIGMA FACTOR ANTAGONIST TM_1081-RELATED"/>
    <property type="match status" value="1"/>
</dbReference>
<dbReference type="EMBL" id="JAMYJR010000012">
    <property type="protein sequence ID" value="MCO8271433.1"/>
    <property type="molecule type" value="Genomic_DNA"/>
</dbReference>
<dbReference type="InterPro" id="IPR058548">
    <property type="entry name" value="MlaB-like_STAS"/>
</dbReference>
<dbReference type="Proteomes" id="UP001523369">
    <property type="component" value="Unassembled WGS sequence"/>
</dbReference>
<evidence type="ECO:0000256" key="2">
    <source>
        <dbReference type="RuleBase" id="RU003749"/>
    </source>
</evidence>
<reference evidence="4 5" key="1">
    <citation type="submission" date="2022-06" db="EMBL/GenBank/DDBJ databases">
        <title>New Species of the Genus Actinoplanes, ActinopZanes ferrugineus.</title>
        <authorList>
            <person name="Ding P."/>
        </authorList>
    </citation>
    <scope>NUCLEOTIDE SEQUENCE [LARGE SCALE GENOMIC DNA]</scope>
    <source>
        <strain evidence="4 5">TRM88003</strain>
    </source>
</reference>
<comment type="similarity">
    <text evidence="1 2">Belongs to the anti-sigma-factor antagonist family.</text>
</comment>
<dbReference type="PANTHER" id="PTHR33495">
    <property type="entry name" value="ANTI-SIGMA FACTOR ANTAGONIST TM_1081-RELATED-RELATED"/>
    <property type="match status" value="1"/>
</dbReference>
<comment type="caution">
    <text evidence="4">The sequence shown here is derived from an EMBL/GenBank/DDBJ whole genome shotgun (WGS) entry which is preliminary data.</text>
</comment>
<name>A0ABT1DKQ9_9ACTN</name>
<dbReference type="RefSeq" id="WP_253237561.1">
    <property type="nucleotide sequence ID" value="NZ_JAMYJR010000012.1"/>
</dbReference>
<dbReference type="Pfam" id="PF13466">
    <property type="entry name" value="STAS_2"/>
    <property type="match status" value="1"/>
</dbReference>
<proteinExistence type="inferred from homology"/>
<evidence type="ECO:0000313" key="4">
    <source>
        <dbReference type="EMBL" id="MCO8271433.1"/>
    </source>
</evidence>